<dbReference type="Pfam" id="PF10242">
    <property type="entry name" value="L_HMGIC_fpl"/>
    <property type="match status" value="1"/>
</dbReference>
<comment type="caution">
    <text evidence="7">The sequence shown here is derived from an EMBL/GenBank/DDBJ whole genome shotgun (WGS) entry which is preliminary data.</text>
</comment>
<evidence type="ECO:0000256" key="3">
    <source>
        <dbReference type="ARBA" id="ARBA00022989"/>
    </source>
</evidence>
<evidence type="ECO:0000313" key="8">
    <source>
        <dbReference type="Proteomes" id="UP000886998"/>
    </source>
</evidence>
<keyword evidence="3 6" id="KW-1133">Transmembrane helix</keyword>
<dbReference type="Gene3D" id="1.20.140.150">
    <property type="match status" value="1"/>
</dbReference>
<organism evidence="7 8">
    <name type="scientific">Trichonephila inaurata madagascariensis</name>
    <dbReference type="NCBI Taxonomy" id="2747483"/>
    <lineage>
        <taxon>Eukaryota</taxon>
        <taxon>Metazoa</taxon>
        <taxon>Ecdysozoa</taxon>
        <taxon>Arthropoda</taxon>
        <taxon>Chelicerata</taxon>
        <taxon>Arachnida</taxon>
        <taxon>Araneae</taxon>
        <taxon>Araneomorphae</taxon>
        <taxon>Entelegynae</taxon>
        <taxon>Araneoidea</taxon>
        <taxon>Nephilidae</taxon>
        <taxon>Trichonephila</taxon>
        <taxon>Trichonephila inaurata</taxon>
    </lineage>
</organism>
<comment type="subcellular location">
    <subcellularLocation>
        <location evidence="1">Membrane</location>
        <topology evidence="1">Multi-pass membrane protein</topology>
    </subcellularLocation>
</comment>
<reference evidence="7" key="1">
    <citation type="submission" date="2020-08" db="EMBL/GenBank/DDBJ databases">
        <title>Multicomponent nature underlies the extraordinary mechanical properties of spider dragline silk.</title>
        <authorList>
            <person name="Kono N."/>
            <person name="Nakamura H."/>
            <person name="Mori M."/>
            <person name="Yoshida Y."/>
            <person name="Ohtoshi R."/>
            <person name="Malay A.D."/>
            <person name="Moran D.A.P."/>
            <person name="Tomita M."/>
            <person name="Numata K."/>
            <person name="Arakawa K."/>
        </authorList>
    </citation>
    <scope>NUCLEOTIDE SEQUENCE</scope>
</reference>
<evidence type="ECO:0000313" key="7">
    <source>
        <dbReference type="EMBL" id="GFY54737.1"/>
    </source>
</evidence>
<evidence type="ECO:0000256" key="6">
    <source>
        <dbReference type="SAM" id="Phobius"/>
    </source>
</evidence>
<feature type="region of interest" description="Disordered" evidence="5">
    <location>
        <begin position="302"/>
        <end position="332"/>
    </location>
</feature>
<dbReference type="PANTHER" id="PTHR12489">
    <property type="entry name" value="LIPOMA HMGIC FUSION PARTNER-LIKE PROTEIN"/>
    <property type="match status" value="1"/>
</dbReference>
<evidence type="ECO:0000256" key="1">
    <source>
        <dbReference type="ARBA" id="ARBA00004141"/>
    </source>
</evidence>
<dbReference type="OrthoDB" id="5873721at2759"/>
<feature type="compositionally biased region" description="Polar residues" evidence="5">
    <location>
        <begin position="321"/>
        <end position="332"/>
    </location>
</feature>
<gene>
    <name evidence="7" type="primary">LHFPL4</name>
    <name evidence="7" type="ORF">TNIN_252341</name>
</gene>
<keyword evidence="8" id="KW-1185">Reference proteome</keyword>
<dbReference type="AlphaFoldDB" id="A0A8X7C5W9"/>
<protein>
    <submittedName>
        <fullName evidence="7">LHFPL tetraspan subfamily member 4 protein</fullName>
    </submittedName>
</protein>
<accession>A0A8X7C5W9</accession>
<dbReference type="GO" id="GO:0007605">
    <property type="term" value="P:sensory perception of sound"/>
    <property type="evidence" value="ECO:0007669"/>
    <property type="project" value="TreeGrafter"/>
</dbReference>
<dbReference type="EMBL" id="BMAV01010009">
    <property type="protein sequence ID" value="GFY54737.1"/>
    <property type="molecule type" value="Genomic_DNA"/>
</dbReference>
<evidence type="ECO:0000256" key="5">
    <source>
        <dbReference type="SAM" id="MobiDB-lite"/>
    </source>
</evidence>
<sequence length="332" mass="36999">MKRNLPTRCHKNLSDGFRSPYSLAQVSIFRGFRIRRKHLRRLMFTVETMDPTTKYEYTSEASGYHANYMRNSKAIGVLWGVFTICFAIINAVVFIQPQWIGDTPESRGTGYFGLWQSCRQSIQDGQELVCHGRLDDFGSIISPAFKIATIFIGLSAVAIILCILCMFLFFVCHSSTVFHICGWLQVLSGACMIAGVVSFPAGWDSDAVRDVCGPEADDYDIGQCGVRWAYILATIGIFDAVILAALAFLLATRYVKITPSEPLVPNGSIYKGEVNSAFLADTQSLASRKSLALQPVMLMPQPRDPERISEFSQRTGRSKNSHYTSSVHNFQL</sequence>
<dbReference type="Proteomes" id="UP000886998">
    <property type="component" value="Unassembled WGS sequence"/>
</dbReference>
<feature type="transmembrane region" description="Helical" evidence="6">
    <location>
        <begin position="147"/>
        <end position="170"/>
    </location>
</feature>
<dbReference type="GO" id="GO:0005886">
    <property type="term" value="C:plasma membrane"/>
    <property type="evidence" value="ECO:0007669"/>
    <property type="project" value="TreeGrafter"/>
</dbReference>
<feature type="transmembrane region" description="Helical" evidence="6">
    <location>
        <begin position="74"/>
        <end position="95"/>
    </location>
</feature>
<feature type="transmembrane region" description="Helical" evidence="6">
    <location>
        <begin position="177"/>
        <end position="199"/>
    </location>
</feature>
<proteinExistence type="predicted"/>
<keyword evidence="4 6" id="KW-0472">Membrane</keyword>
<evidence type="ECO:0000256" key="4">
    <source>
        <dbReference type="ARBA" id="ARBA00023136"/>
    </source>
</evidence>
<dbReference type="PANTHER" id="PTHR12489:SF1">
    <property type="entry name" value="LP10272P"/>
    <property type="match status" value="1"/>
</dbReference>
<keyword evidence="2 6" id="KW-0812">Transmembrane</keyword>
<feature type="transmembrane region" description="Helical" evidence="6">
    <location>
        <begin position="228"/>
        <end position="251"/>
    </location>
</feature>
<dbReference type="InterPro" id="IPR019372">
    <property type="entry name" value="LHFPL"/>
</dbReference>
<name>A0A8X7C5W9_9ARAC</name>
<evidence type="ECO:0000256" key="2">
    <source>
        <dbReference type="ARBA" id="ARBA00022692"/>
    </source>
</evidence>